<keyword evidence="4 5" id="KW-0720">Serine protease</keyword>
<feature type="active site" description="Charge relay system" evidence="5">
    <location>
        <position position="133"/>
    </location>
</feature>
<dbReference type="InterPro" id="IPR023827">
    <property type="entry name" value="Peptidase_S8_Asp-AS"/>
</dbReference>
<dbReference type="SUPFAM" id="SSF52743">
    <property type="entry name" value="Subtilisin-like"/>
    <property type="match status" value="1"/>
</dbReference>
<comment type="similarity">
    <text evidence="1 5 6">Belongs to the peptidase S8 family.</text>
</comment>
<sequence length="561" mass="60484">MKYTKILVGSLFLAWLGFQPISAHAEKEVEHVSVFYKSEAGKELVLDQVEDAKKLDAIDAVVGTFSKEEIKKLEASKQIEVVHTGTRKLRTQDVGLPVPFANFTTNWNQQLITVQNAWQKGLDGQGVKVGIIDSGIANHTALPKVQRKTIISDSSQITYASSATSHGTFVAGIIAAQPGKAGNVIGVAPGVELYSYNIDGKDGADLIDFMTAINYAIQQKVNILNISMGISQADLLLPNEKVSDNPLYIAVKKALDADVMVVAASGNDGRNQIDYPAAIPGVVAVGSVEKTKKLSYFSNTGSVLDLVAPGTDITSLAYSGGTSTGSGTSFSTPHVTGLLALLKQAYPKESAKQLENRLYANAIDLGVKGPDSIYGYGLAQFSSKILTASVQPVESAAAKYVRVNQSKIKTIVQNMNNKKTVHYVKEFIPLYTVTNQLTKAQKTSVEVYRKKVGATIVSSTQKSSRIKATNYTTLKTKKTSTWIWATPVKKSTVRTSAYAVYKDGAKVSGFTFSTSASGKYTTVKATKTLAKGTYYMTLDPKNVRTTKNKTVKPVIVKYVVK</sequence>
<dbReference type="InterPro" id="IPR050131">
    <property type="entry name" value="Peptidase_S8_subtilisin-like"/>
</dbReference>
<feature type="signal peptide" evidence="7">
    <location>
        <begin position="1"/>
        <end position="25"/>
    </location>
</feature>
<dbReference type="PROSITE" id="PS51892">
    <property type="entry name" value="SUBTILASE"/>
    <property type="match status" value="1"/>
</dbReference>
<dbReference type="Gene3D" id="3.40.50.200">
    <property type="entry name" value="Peptidase S8/S53 domain"/>
    <property type="match status" value="1"/>
</dbReference>
<feature type="domain" description="Peptidase S8/S53" evidence="8">
    <location>
        <begin position="124"/>
        <end position="377"/>
    </location>
</feature>
<dbReference type="PROSITE" id="PS00137">
    <property type="entry name" value="SUBTILASE_HIS"/>
    <property type="match status" value="1"/>
</dbReference>
<accession>A0ABU9LIB9</accession>
<dbReference type="EMBL" id="JBCEWA010000002">
    <property type="protein sequence ID" value="MEL5987346.1"/>
    <property type="molecule type" value="Genomic_DNA"/>
</dbReference>
<dbReference type="Proteomes" id="UP001398420">
    <property type="component" value="Unassembled WGS sequence"/>
</dbReference>
<evidence type="ECO:0000259" key="8">
    <source>
        <dbReference type="Pfam" id="PF00082"/>
    </source>
</evidence>
<feature type="active site" description="Charge relay system" evidence="5">
    <location>
        <position position="329"/>
    </location>
</feature>
<dbReference type="PANTHER" id="PTHR43806:SF11">
    <property type="entry name" value="CEREVISIN-RELATED"/>
    <property type="match status" value="1"/>
</dbReference>
<dbReference type="InterPro" id="IPR036852">
    <property type="entry name" value="Peptidase_S8/S53_dom_sf"/>
</dbReference>
<evidence type="ECO:0000256" key="5">
    <source>
        <dbReference type="PROSITE-ProRule" id="PRU01240"/>
    </source>
</evidence>
<dbReference type="PANTHER" id="PTHR43806">
    <property type="entry name" value="PEPTIDASE S8"/>
    <property type="match status" value="1"/>
</dbReference>
<dbReference type="RefSeq" id="WP_342302656.1">
    <property type="nucleotide sequence ID" value="NZ_JBCEWA010000002.1"/>
</dbReference>
<dbReference type="PRINTS" id="PR00723">
    <property type="entry name" value="SUBTILISIN"/>
</dbReference>
<gene>
    <name evidence="9" type="ORF">AAF454_02760</name>
</gene>
<evidence type="ECO:0000256" key="7">
    <source>
        <dbReference type="SAM" id="SignalP"/>
    </source>
</evidence>
<name>A0ABU9LIB9_9BACL</name>
<dbReference type="Pfam" id="PF00082">
    <property type="entry name" value="Peptidase_S8"/>
    <property type="match status" value="1"/>
</dbReference>
<dbReference type="PROSITE" id="PS00136">
    <property type="entry name" value="SUBTILASE_ASP"/>
    <property type="match status" value="1"/>
</dbReference>
<dbReference type="InterPro" id="IPR022398">
    <property type="entry name" value="Peptidase_S8_His-AS"/>
</dbReference>
<dbReference type="InterPro" id="IPR000209">
    <property type="entry name" value="Peptidase_S8/S53_dom"/>
</dbReference>
<dbReference type="InterPro" id="IPR023828">
    <property type="entry name" value="Peptidase_S8_Ser-AS"/>
</dbReference>
<proteinExistence type="inferred from homology"/>
<feature type="chain" id="PRO_5045098703" evidence="7">
    <location>
        <begin position="26"/>
        <end position="561"/>
    </location>
</feature>
<comment type="caution">
    <text evidence="9">The sequence shown here is derived from an EMBL/GenBank/DDBJ whole genome shotgun (WGS) entry which is preliminary data.</text>
</comment>
<evidence type="ECO:0000256" key="1">
    <source>
        <dbReference type="ARBA" id="ARBA00011073"/>
    </source>
</evidence>
<evidence type="ECO:0000256" key="6">
    <source>
        <dbReference type="RuleBase" id="RU003355"/>
    </source>
</evidence>
<evidence type="ECO:0000256" key="3">
    <source>
        <dbReference type="ARBA" id="ARBA00022801"/>
    </source>
</evidence>
<keyword evidence="10" id="KW-1185">Reference proteome</keyword>
<feature type="active site" description="Charge relay system" evidence="5">
    <location>
        <position position="166"/>
    </location>
</feature>
<keyword evidence="7" id="KW-0732">Signal</keyword>
<dbReference type="PROSITE" id="PS00138">
    <property type="entry name" value="SUBTILASE_SER"/>
    <property type="match status" value="1"/>
</dbReference>
<reference evidence="9 10" key="1">
    <citation type="submission" date="2024-04" db="EMBL/GenBank/DDBJ databases">
        <authorList>
            <person name="Wu Y.S."/>
            <person name="Zhang L."/>
        </authorList>
    </citation>
    <scope>NUCLEOTIDE SEQUENCE [LARGE SCALE GENOMIC DNA]</scope>
    <source>
        <strain evidence="9 10">KG-01</strain>
    </source>
</reference>
<evidence type="ECO:0000256" key="4">
    <source>
        <dbReference type="ARBA" id="ARBA00022825"/>
    </source>
</evidence>
<evidence type="ECO:0000256" key="2">
    <source>
        <dbReference type="ARBA" id="ARBA00022670"/>
    </source>
</evidence>
<keyword evidence="2 5" id="KW-0645">Protease</keyword>
<evidence type="ECO:0000313" key="10">
    <source>
        <dbReference type="Proteomes" id="UP001398420"/>
    </source>
</evidence>
<organism evidence="9 10">
    <name type="scientific">Kurthia gibsonii</name>
    <dbReference type="NCBI Taxonomy" id="33946"/>
    <lineage>
        <taxon>Bacteria</taxon>
        <taxon>Bacillati</taxon>
        <taxon>Bacillota</taxon>
        <taxon>Bacilli</taxon>
        <taxon>Bacillales</taxon>
        <taxon>Caryophanaceae</taxon>
        <taxon>Kurthia</taxon>
    </lineage>
</organism>
<keyword evidence="3 5" id="KW-0378">Hydrolase</keyword>
<dbReference type="InterPro" id="IPR015500">
    <property type="entry name" value="Peptidase_S8_subtilisin-rel"/>
</dbReference>
<evidence type="ECO:0000313" key="9">
    <source>
        <dbReference type="EMBL" id="MEL5987346.1"/>
    </source>
</evidence>
<protein>
    <submittedName>
        <fullName evidence="9">S8 family serine peptidase</fullName>
    </submittedName>
</protein>